<evidence type="ECO:0000313" key="5">
    <source>
        <dbReference type="Proteomes" id="UP001309876"/>
    </source>
</evidence>
<reference evidence="4 5" key="1">
    <citation type="submission" date="2023-08" db="EMBL/GenBank/DDBJ databases">
        <title>Black Yeasts Isolated from many extreme environments.</title>
        <authorList>
            <person name="Coleine C."/>
            <person name="Stajich J.E."/>
            <person name="Selbmann L."/>
        </authorList>
    </citation>
    <scope>NUCLEOTIDE SEQUENCE [LARGE SCALE GENOMIC DNA]</scope>
    <source>
        <strain evidence="4 5">CCFEE 5910</strain>
    </source>
</reference>
<gene>
    <name evidence="4" type="ORF">LTR05_005415</name>
</gene>
<dbReference type="AlphaFoldDB" id="A0AAN7Y5X8"/>
<feature type="compositionally biased region" description="Polar residues" evidence="3">
    <location>
        <begin position="89"/>
        <end position="131"/>
    </location>
</feature>
<dbReference type="Pfam" id="PF08243">
    <property type="entry name" value="SPT2"/>
    <property type="match status" value="1"/>
</dbReference>
<dbReference type="Proteomes" id="UP001309876">
    <property type="component" value="Unassembled WGS sequence"/>
</dbReference>
<evidence type="ECO:0000313" key="4">
    <source>
        <dbReference type="EMBL" id="KAK5084339.1"/>
    </source>
</evidence>
<accession>A0AAN7Y5X8</accession>
<feature type="compositionally biased region" description="Acidic residues" evidence="3">
    <location>
        <begin position="269"/>
        <end position="290"/>
    </location>
</feature>
<protein>
    <recommendedName>
        <fullName evidence="6">SPT2 chromatin protein</fullName>
    </recommendedName>
</protein>
<feature type="compositionally biased region" description="Basic and acidic residues" evidence="3">
    <location>
        <begin position="72"/>
        <end position="83"/>
    </location>
</feature>
<keyword evidence="5" id="KW-1185">Reference proteome</keyword>
<feature type="compositionally biased region" description="Acidic residues" evidence="3">
    <location>
        <begin position="301"/>
        <end position="310"/>
    </location>
</feature>
<feature type="compositionally biased region" description="Low complexity" evidence="3">
    <location>
        <begin position="23"/>
        <end position="46"/>
    </location>
</feature>
<proteinExistence type="inferred from homology"/>
<evidence type="ECO:0000256" key="3">
    <source>
        <dbReference type="SAM" id="MobiDB-lite"/>
    </source>
</evidence>
<dbReference type="EMBL" id="JAVRRJ010000005">
    <property type="protein sequence ID" value="KAK5084339.1"/>
    <property type="molecule type" value="Genomic_DNA"/>
</dbReference>
<comment type="caution">
    <text evidence="4">The sequence shown here is derived from an EMBL/GenBank/DDBJ whole genome shotgun (WGS) entry which is preliminary data.</text>
</comment>
<organism evidence="4 5">
    <name type="scientific">Lithohypha guttulata</name>
    <dbReference type="NCBI Taxonomy" id="1690604"/>
    <lineage>
        <taxon>Eukaryota</taxon>
        <taxon>Fungi</taxon>
        <taxon>Dikarya</taxon>
        <taxon>Ascomycota</taxon>
        <taxon>Pezizomycotina</taxon>
        <taxon>Eurotiomycetes</taxon>
        <taxon>Chaetothyriomycetidae</taxon>
        <taxon>Chaetothyriales</taxon>
        <taxon>Trichomeriaceae</taxon>
        <taxon>Lithohypha</taxon>
    </lineage>
</organism>
<dbReference type="SMART" id="SM00784">
    <property type="entry name" value="SPT2"/>
    <property type="match status" value="1"/>
</dbReference>
<evidence type="ECO:0000256" key="1">
    <source>
        <dbReference type="ARBA" id="ARBA00006461"/>
    </source>
</evidence>
<evidence type="ECO:0008006" key="6">
    <source>
        <dbReference type="Google" id="ProtNLM"/>
    </source>
</evidence>
<feature type="compositionally biased region" description="Basic and acidic residues" evidence="3">
    <location>
        <begin position="252"/>
        <end position="267"/>
    </location>
</feature>
<feature type="region of interest" description="Disordered" evidence="3">
    <location>
        <begin position="1"/>
        <end position="319"/>
    </location>
</feature>
<name>A0AAN7Y5X8_9EURO</name>
<keyword evidence="2" id="KW-0175">Coiled coil</keyword>
<feature type="compositionally biased region" description="Basic and acidic residues" evidence="3">
    <location>
        <begin position="168"/>
        <end position="194"/>
    </location>
</feature>
<dbReference type="InterPro" id="IPR013256">
    <property type="entry name" value="Chromatin_SPT2"/>
</dbReference>
<sequence length="349" mass="37785">MSFLGDLVNTIGGDKAPAPPIRPSSRPASTNAPLSLLSKSAPSTPSGAPNAKPIYKGTAGITSSQQGGGLKRKAEDISTERPVKLQKPLLQTNSDNGQKTTKPNGSETRSPITSKPPSNGLPSSIAPQTTAKPLAKPAPRGSYADLLARAKEAQQTKTPSQIGMIHHKATDKVKPSKLNEKLAERKKEDQDKSKPGLPLSKAGTTGKSESRYRIGSPVKKVEKDIPKQPKKPQPPLHGPAVYKGTMGQAAKRPVDEIRRKKPSRNDDYLGTDEEDEGDYGYDDEDEDDYGSDASDAMEGGGFDELEEEERMAEKIARDEDARELALEQRLKKEKLERKQKLAALAKKHK</sequence>
<comment type="similarity">
    <text evidence="1">Belongs to the SPT2 family.</text>
</comment>
<evidence type="ECO:0000256" key="2">
    <source>
        <dbReference type="ARBA" id="ARBA00023054"/>
    </source>
</evidence>